<keyword evidence="10" id="KW-1185">Reference proteome</keyword>
<keyword evidence="6 8" id="KW-1133">Transmembrane helix</keyword>
<accession>A0A101XS25</accession>
<dbReference type="Proteomes" id="UP000053557">
    <property type="component" value="Unassembled WGS sequence"/>
</dbReference>
<keyword evidence="5 8" id="KW-0812">Transmembrane</keyword>
<feature type="transmembrane region" description="Helical" evidence="8">
    <location>
        <begin position="133"/>
        <end position="157"/>
    </location>
</feature>
<dbReference type="PANTHER" id="PTHR34975:SF2">
    <property type="entry name" value="SPORE GERMINATION PROTEIN A2"/>
    <property type="match status" value="1"/>
</dbReference>
<evidence type="ECO:0000256" key="6">
    <source>
        <dbReference type="ARBA" id="ARBA00022989"/>
    </source>
</evidence>
<comment type="caution">
    <text evidence="9">The sequence shown here is derived from an EMBL/GenBank/DDBJ whole genome shotgun (WGS) entry which is preliminary data.</text>
</comment>
<feature type="transmembrane region" description="Helical" evidence="8">
    <location>
        <begin position="229"/>
        <end position="253"/>
    </location>
</feature>
<feature type="transmembrane region" description="Helical" evidence="8">
    <location>
        <begin position="196"/>
        <end position="217"/>
    </location>
</feature>
<protein>
    <submittedName>
        <fullName evidence="9">Uncharacterized protein</fullName>
    </submittedName>
</protein>
<keyword evidence="3" id="KW-0813">Transport</keyword>
<dbReference type="Pfam" id="PF03845">
    <property type="entry name" value="Spore_permease"/>
    <property type="match status" value="1"/>
</dbReference>
<evidence type="ECO:0000256" key="7">
    <source>
        <dbReference type="ARBA" id="ARBA00023136"/>
    </source>
</evidence>
<feature type="transmembrane region" description="Helical" evidence="8">
    <location>
        <begin position="317"/>
        <end position="335"/>
    </location>
</feature>
<sequence length="382" mass="42187">MQNSSRQSTNQSQEKPREATTIQLALSIGTAIIGVGLLAFPRITVNYVMTAAPAATAIAVLIVLGIGLLVAYLGSQYPQETIFEYGDQLLGKWMGSIFHTLLSVYFLELAALATREFGEVVVTSVLQKTPVEVTVLTMLILAAVASRNHVVVVIRILTYYMPWVYFPVIAIVLLTLKGGNYLNLQPWFHIIHPFGLVKAVLTITALFQNILIAGMFTPYLVHPERAWKGILVGVGGAGTLYLILMLATLGVFGTEEIKHILWPTLDLAKTASLPVFFIERIDPIFVAVWVTAVFTGILSSYYCSIRGMAHVLHINDHRSMSIFIFPVIFVMSLLPKNIADLYTIVEIVGQFGILLTMGYPILLVIVHFVKKAFKKKKVLSHA</sequence>
<comment type="subcellular location">
    <subcellularLocation>
        <location evidence="1">Membrane</location>
        <topology evidence="1">Multi-pass membrane protein</topology>
    </subcellularLocation>
</comment>
<dbReference type="RefSeq" id="WP_067713587.1">
    <property type="nucleotide sequence ID" value="NZ_LPVJ01000014.1"/>
</dbReference>
<name>A0A101XS25_9BACL</name>
<feature type="transmembrane region" description="Helical" evidence="8">
    <location>
        <begin position="347"/>
        <end position="369"/>
    </location>
</feature>
<comment type="similarity">
    <text evidence="2">Belongs to the amino acid-polyamine-organocation (APC) superfamily. Spore germination protein (SGP) (TC 2.A.3.9) family.</text>
</comment>
<evidence type="ECO:0000256" key="4">
    <source>
        <dbReference type="ARBA" id="ARBA00022544"/>
    </source>
</evidence>
<feature type="transmembrane region" description="Helical" evidence="8">
    <location>
        <begin position="20"/>
        <end position="40"/>
    </location>
</feature>
<dbReference type="NCBIfam" id="TIGR00912">
    <property type="entry name" value="2A0309"/>
    <property type="match status" value="1"/>
</dbReference>
<evidence type="ECO:0000313" key="10">
    <source>
        <dbReference type="Proteomes" id="UP000053557"/>
    </source>
</evidence>
<evidence type="ECO:0000313" key="9">
    <source>
        <dbReference type="EMBL" id="KUO96509.1"/>
    </source>
</evidence>
<proteinExistence type="inferred from homology"/>
<dbReference type="GO" id="GO:0016020">
    <property type="term" value="C:membrane"/>
    <property type="evidence" value="ECO:0007669"/>
    <property type="project" value="UniProtKB-SubCell"/>
</dbReference>
<evidence type="ECO:0000256" key="2">
    <source>
        <dbReference type="ARBA" id="ARBA00007998"/>
    </source>
</evidence>
<evidence type="ECO:0000256" key="5">
    <source>
        <dbReference type="ARBA" id="ARBA00022692"/>
    </source>
</evidence>
<dbReference type="OrthoDB" id="2661055at2"/>
<organism evidence="9 10">
    <name type="scientific">Ferroacidibacillus organovorans</name>
    <dbReference type="NCBI Taxonomy" id="1765683"/>
    <lineage>
        <taxon>Bacteria</taxon>
        <taxon>Bacillati</taxon>
        <taxon>Bacillota</taxon>
        <taxon>Bacilli</taxon>
        <taxon>Bacillales</taxon>
        <taxon>Alicyclobacillaceae</taxon>
        <taxon>Ferroacidibacillus</taxon>
    </lineage>
</organism>
<evidence type="ECO:0000256" key="3">
    <source>
        <dbReference type="ARBA" id="ARBA00022448"/>
    </source>
</evidence>
<dbReference type="EMBL" id="LPVJ01000014">
    <property type="protein sequence ID" value="KUO96509.1"/>
    <property type="molecule type" value="Genomic_DNA"/>
</dbReference>
<feature type="transmembrane region" description="Helical" evidence="8">
    <location>
        <begin position="47"/>
        <end position="73"/>
    </location>
</feature>
<keyword evidence="4" id="KW-0309">Germination</keyword>
<dbReference type="GO" id="GO:0009847">
    <property type="term" value="P:spore germination"/>
    <property type="evidence" value="ECO:0007669"/>
    <property type="project" value="InterPro"/>
</dbReference>
<dbReference type="InterPro" id="IPR004761">
    <property type="entry name" value="Spore_GerAB"/>
</dbReference>
<evidence type="ECO:0000256" key="1">
    <source>
        <dbReference type="ARBA" id="ARBA00004141"/>
    </source>
</evidence>
<reference evidence="9 10" key="1">
    <citation type="submission" date="2015-12" db="EMBL/GenBank/DDBJ databases">
        <title>Draft genome sequence of Acidibacillus ferrooxidans ITV001, isolated from a chalcopyrite acid mine drainage site in Brazil.</title>
        <authorList>
            <person name="Dall'Agnol H."/>
            <person name="Nancucheo I."/>
            <person name="Johnson B."/>
            <person name="Oliveira R."/>
            <person name="Leite L."/>
            <person name="Pylro V."/>
            <person name="Nunes G.L."/>
            <person name="Tzotzos G."/>
            <person name="Fernandes G.R."/>
            <person name="Dutra J."/>
            <person name="Orellana S.C."/>
            <person name="Oliveira G."/>
        </authorList>
    </citation>
    <scope>NUCLEOTIDE SEQUENCE [LARGE SCALE GENOMIC DNA]</scope>
    <source>
        <strain evidence="10">ITV01</strain>
    </source>
</reference>
<dbReference type="AlphaFoldDB" id="A0A101XS25"/>
<dbReference type="PANTHER" id="PTHR34975">
    <property type="entry name" value="SPORE GERMINATION PROTEIN A2"/>
    <property type="match status" value="1"/>
</dbReference>
<feature type="transmembrane region" description="Helical" evidence="8">
    <location>
        <begin position="284"/>
        <end position="305"/>
    </location>
</feature>
<dbReference type="Gene3D" id="1.20.1740.10">
    <property type="entry name" value="Amino acid/polyamine transporter I"/>
    <property type="match status" value="1"/>
</dbReference>
<evidence type="ECO:0000256" key="8">
    <source>
        <dbReference type="SAM" id="Phobius"/>
    </source>
</evidence>
<feature type="transmembrane region" description="Helical" evidence="8">
    <location>
        <begin position="93"/>
        <end position="112"/>
    </location>
</feature>
<gene>
    <name evidence="9" type="ORF">ATW55_01240</name>
</gene>
<keyword evidence="7 8" id="KW-0472">Membrane</keyword>